<protein>
    <submittedName>
        <fullName evidence="1">Uncharacterized protein</fullName>
    </submittedName>
</protein>
<reference evidence="1 2" key="1">
    <citation type="submission" date="2018-11" db="EMBL/GenBank/DDBJ databases">
        <authorList>
            <consortium name="Pathogen Informatics"/>
        </authorList>
    </citation>
    <scope>NUCLEOTIDE SEQUENCE [LARGE SCALE GENOMIC DNA]</scope>
    <source>
        <strain>Denwood</strain>
        <strain evidence="2">Zambia</strain>
    </source>
</reference>
<keyword evidence="2" id="KW-1185">Reference proteome</keyword>
<gene>
    <name evidence="1" type="ORF">SMTD_LOCUS21117</name>
</gene>
<accession>A0A183Q3D1</accession>
<dbReference type="EMBL" id="UZAL01046351">
    <property type="protein sequence ID" value="VDP84163.1"/>
    <property type="molecule type" value="Genomic_DNA"/>
</dbReference>
<dbReference type="AlphaFoldDB" id="A0A183Q3D1"/>
<evidence type="ECO:0000313" key="2">
    <source>
        <dbReference type="Proteomes" id="UP000269396"/>
    </source>
</evidence>
<evidence type="ECO:0000313" key="1">
    <source>
        <dbReference type="EMBL" id="VDP84163.1"/>
    </source>
</evidence>
<dbReference type="Proteomes" id="UP000269396">
    <property type="component" value="Unassembled WGS sequence"/>
</dbReference>
<organism evidence="1 2">
    <name type="scientific">Schistosoma mattheei</name>
    <dbReference type="NCBI Taxonomy" id="31246"/>
    <lineage>
        <taxon>Eukaryota</taxon>
        <taxon>Metazoa</taxon>
        <taxon>Spiralia</taxon>
        <taxon>Lophotrochozoa</taxon>
        <taxon>Platyhelminthes</taxon>
        <taxon>Trematoda</taxon>
        <taxon>Digenea</taxon>
        <taxon>Strigeidida</taxon>
        <taxon>Schistosomatoidea</taxon>
        <taxon>Schistosomatidae</taxon>
        <taxon>Schistosoma</taxon>
    </lineage>
</organism>
<sequence length="42" mass="5112">MIRKPREITVLLGWRFTVRYVFTMYFFRLISSISLSITVRTI</sequence>
<proteinExistence type="predicted"/>
<name>A0A183Q3D1_9TREM</name>